<evidence type="ECO:0000313" key="12">
    <source>
        <dbReference type="Proteomes" id="UP000030645"/>
    </source>
</evidence>
<keyword evidence="12" id="KW-1185">Reference proteome</keyword>
<keyword evidence="5" id="KW-0067">ATP-binding</keyword>
<dbReference type="AlphaFoldDB" id="W9SCM6"/>
<reference evidence="12" key="1">
    <citation type="submission" date="2013-01" db="EMBL/GenBank/DDBJ databases">
        <title>Draft Genome Sequence of a Mulberry Tree, Morus notabilis C.K. Schneid.</title>
        <authorList>
            <person name="He N."/>
            <person name="Zhao S."/>
        </authorList>
    </citation>
    <scope>NUCLEOTIDE SEQUENCE</scope>
</reference>
<feature type="compositionally biased region" description="Low complexity" evidence="8">
    <location>
        <begin position="21"/>
        <end position="30"/>
    </location>
</feature>
<keyword evidence="6" id="KW-0238">DNA-binding</keyword>
<evidence type="ECO:0000256" key="9">
    <source>
        <dbReference type="SAM" id="Phobius"/>
    </source>
</evidence>
<evidence type="ECO:0000256" key="7">
    <source>
        <dbReference type="ARBA" id="ARBA00023242"/>
    </source>
</evidence>
<dbReference type="Pfam" id="PF00176">
    <property type="entry name" value="SNF2-rel_dom"/>
    <property type="match status" value="1"/>
</dbReference>
<protein>
    <submittedName>
        <fullName evidence="11">Transcriptional regulator ATRX</fullName>
    </submittedName>
</protein>
<keyword evidence="4" id="KW-0347">Helicase</keyword>
<dbReference type="GO" id="GO:0016887">
    <property type="term" value="F:ATP hydrolysis activity"/>
    <property type="evidence" value="ECO:0007669"/>
    <property type="project" value="InterPro"/>
</dbReference>
<dbReference type="STRING" id="981085.W9SCM6"/>
<dbReference type="InterPro" id="IPR000330">
    <property type="entry name" value="SNF2_N"/>
</dbReference>
<evidence type="ECO:0000313" key="11">
    <source>
        <dbReference type="EMBL" id="EXC25623.1"/>
    </source>
</evidence>
<dbReference type="InterPro" id="IPR027417">
    <property type="entry name" value="P-loop_NTPase"/>
</dbReference>
<feature type="compositionally biased region" description="Basic residues" evidence="8">
    <location>
        <begin position="1"/>
        <end position="20"/>
    </location>
</feature>
<feature type="transmembrane region" description="Helical" evidence="9">
    <location>
        <begin position="207"/>
        <end position="227"/>
    </location>
</feature>
<evidence type="ECO:0000256" key="6">
    <source>
        <dbReference type="ARBA" id="ARBA00023125"/>
    </source>
</evidence>
<dbReference type="PANTHER" id="PTHR45797:SF1">
    <property type="entry name" value="HELICASE ARIP4"/>
    <property type="match status" value="1"/>
</dbReference>
<dbReference type="GO" id="GO:0004386">
    <property type="term" value="F:helicase activity"/>
    <property type="evidence" value="ECO:0007669"/>
    <property type="project" value="UniProtKB-KW"/>
</dbReference>
<dbReference type="eggNOG" id="KOG1015">
    <property type="taxonomic scope" value="Eukaryota"/>
</dbReference>
<dbReference type="InterPro" id="IPR038718">
    <property type="entry name" value="SNF2-like_sf"/>
</dbReference>
<feature type="transmembrane region" description="Helical" evidence="9">
    <location>
        <begin position="111"/>
        <end position="131"/>
    </location>
</feature>
<proteinExistence type="inferred from homology"/>
<comment type="similarity">
    <text evidence="2">Belongs to the SNF2/RAD54 helicase family.</text>
</comment>
<dbReference type="GO" id="GO:0003677">
    <property type="term" value="F:DNA binding"/>
    <property type="evidence" value="ECO:0007669"/>
    <property type="project" value="UniProtKB-KW"/>
</dbReference>
<accession>W9SCM6</accession>
<feature type="transmembrane region" description="Helical" evidence="9">
    <location>
        <begin position="61"/>
        <end position="80"/>
    </location>
</feature>
<keyword evidence="3" id="KW-0547">Nucleotide-binding</keyword>
<dbReference type="InterPro" id="IPR044574">
    <property type="entry name" value="ARIP4-like"/>
</dbReference>
<dbReference type="Proteomes" id="UP000030645">
    <property type="component" value="Unassembled WGS sequence"/>
</dbReference>
<evidence type="ECO:0000256" key="1">
    <source>
        <dbReference type="ARBA" id="ARBA00004123"/>
    </source>
</evidence>
<evidence type="ECO:0000256" key="8">
    <source>
        <dbReference type="SAM" id="MobiDB-lite"/>
    </source>
</evidence>
<keyword evidence="9" id="KW-0812">Transmembrane</keyword>
<feature type="transmembrane region" description="Helical" evidence="9">
    <location>
        <begin position="165"/>
        <end position="187"/>
    </location>
</feature>
<dbReference type="PANTHER" id="PTHR45797">
    <property type="entry name" value="RAD54-LIKE"/>
    <property type="match status" value="1"/>
</dbReference>
<evidence type="ECO:0000256" key="4">
    <source>
        <dbReference type="ARBA" id="ARBA00022806"/>
    </source>
</evidence>
<dbReference type="GO" id="GO:0005634">
    <property type="term" value="C:nucleus"/>
    <property type="evidence" value="ECO:0007669"/>
    <property type="project" value="UniProtKB-SubCell"/>
</dbReference>
<keyword evidence="4" id="KW-0378">Hydrolase</keyword>
<name>W9SCM6_9ROSA</name>
<dbReference type="SUPFAM" id="SSF52540">
    <property type="entry name" value="P-loop containing nucleoside triphosphate hydrolases"/>
    <property type="match status" value="1"/>
</dbReference>
<evidence type="ECO:0000256" key="3">
    <source>
        <dbReference type="ARBA" id="ARBA00022741"/>
    </source>
</evidence>
<keyword evidence="7" id="KW-0539">Nucleus</keyword>
<gene>
    <name evidence="11" type="ORF">L484_009928</name>
</gene>
<evidence type="ECO:0000256" key="2">
    <source>
        <dbReference type="ARBA" id="ARBA00007025"/>
    </source>
</evidence>
<dbReference type="eggNOG" id="KOG1534">
    <property type="taxonomic scope" value="Eukaryota"/>
</dbReference>
<keyword evidence="9" id="KW-0472">Membrane</keyword>
<feature type="region of interest" description="Disordered" evidence="8">
    <location>
        <begin position="1"/>
        <end position="30"/>
    </location>
</feature>
<dbReference type="GO" id="GO:0005524">
    <property type="term" value="F:ATP binding"/>
    <property type="evidence" value="ECO:0007669"/>
    <property type="project" value="UniProtKB-KW"/>
</dbReference>
<evidence type="ECO:0000256" key="5">
    <source>
        <dbReference type="ARBA" id="ARBA00022840"/>
    </source>
</evidence>
<dbReference type="EMBL" id="KE346076">
    <property type="protein sequence ID" value="EXC25623.1"/>
    <property type="molecule type" value="Genomic_DNA"/>
</dbReference>
<comment type="subcellular location">
    <subcellularLocation>
        <location evidence="1">Nucleus</location>
    </subcellularLocation>
</comment>
<dbReference type="Gene3D" id="3.40.50.10810">
    <property type="entry name" value="Tandem AAA-ATPase domain"/>
    <property type="match status" value="1"/>
</dbReference>
<feature type="domain" description="SNF2 N-terminal" evidence="10">
    <location>
        <begin position="255"/>
        <end position="301"/>
    </location>
</feature>
<evidence type="ECO:0000259" key="10">
    <source>
        <dbReference type="Pfam" id="PF00176"/>
    </source>
</evidence>
<sequence length="389" mass="43898">MLPHSVKRHLAGQEKKKPHSIRSSSLSVFRSNTPPLLSSASLSPHSRPTHPPSLARPHPPALQLLYFLFFLFFFFVFFFFDPALRRFSQSRPTHPPSPAHLHLPAPPLLRFFFFFFFFFVLFFFDLLLLSIQTHPPIVTGSPSPTGTPPPEFDLREQILCFGKEGFSCILILTLLPGFLALTLISGHSFEVASWLFLTVRLMFNNPALLLFCPNGGLVFSNVSGTAFRNLSFGKNVKDRNMAREICYALQDGPDILVCDEAHVIKNVRADVTQALKQVKCQRRIALTGSPLQNNLMEYYCFMTDVTKFISRCMASLSAMVQLELPHVNILAKMDLRFGNMAGVFQVMALGVRALDKKDLDPSFKAKLAKIATAEMISSKVKPKRNEFWI</sequence>
<keyword evidence="9" id="KW-1133">Transmembrane helix</keyword>
<organism evidence="11 12">
    <name type="scientific">Morus notabilis</name>
    <dbReference type="NCBI Taxonomy" id="981085"/>
    <lineage>
        <taxon>Eukaryota</taxon>
        <taxon>Viridiplantae</taxon>
        <taxon>Streptophyta</taxon>
        <taxon>Embryophyta</taxon>
        <taxon>Tracheophyta</taxon>
        <taxon>Spermatophyta</taxon>
        <taxon>Magnoliopsida</taxon>
        <taxon>eudicotyledons</taxon>
        <taxon>Gunneridae</taxon>
        <taxon>Pentapetalae</taxon>
        <taxon>rosids</taxon>
        <taxon>fabids</taxon>
        <taxon>Rosales</taxon>
        <taxon>Moraceae</taxon>
        <taxon>Moreae</taxon>
        <taxon>Morus</taxon>
    </lineage>
</organism>